<accession>A0A5C5ZDC9</accession>
<dbReference type="Proteomes" id="UP000315010">
    <property type="component" value="Unassembled WGS sequence"/>
</dbReference>
<feature type="region of interest" description="Disordered" evidence="1">
    <location>
        <begin position="61"/>
        <end position="83"/>
    </location>
</feature>
<sequence length="83" mass="9293">MGNLDEQFSNYDFDIGVRITLSKRDHHTRSMLYVDTIFIVTSGNGTDQRGPGVEQPFEKTYHRSSVASDGYHTDAGKTPIESP</sequence>
<dbReference type="AlphaFoldDB" id="A0A5C5ZDC9"/>
<dbReference type="EMBL" id="SJPJ01000001">
    <property type="protein sequence ID" value="TWT85168.1"/>
    <property type="molecule type" value="Genomic_DNA"/>
</dbReference>
<reference evidence="2 3" key="1">
    <citation type="submission" date="2019-02" db="EMBL/GenBank/DDBJ databases">
        <title>Deep-cultivation of Planctomycetes and their phenomic and genomic characterization uncovers novel biology.</title>
        <authorList>
            <person name="Wiegand S."/>
            <person name="Jogler M."/>
            <person name="Boedeker C."/>
            <person name="Pinto D."/>
            <person name="Vollmers J."/>
            <person name="Rivas-Marin E."/>
            <person name="Kohn T."/>
            <person name="Peeters S.H."/>
            <person name="Heuer A."/>
            <person name="Rast P."/>
            <person name="Oberbeckmann S."/>
            <person name="Bunk B."/>
            <person name="Jeske O."/>
            <person name="Meyerdierks A."/>
            <person name="Storesund J.E."/>
            <person name="Kallscheuer N."/>
            <person name="Luecker S."/>
            <person name="Lage O.M."/>
            <person name="Pohl T."/>
            <person name="Merkel B.J."/>
            <person name="Hornburger P."/>
            <person name="Mueller R.-W."/>
            <person name="Bruemmer F."/>
            <person name="Labrenz M."/>
            <person name="Spormann A.M."/>
            <person name="Op Den Camp H."/>
            <person name="Overmann J."/>
            <person name="Amann R."/>
            <person name="Jetten M.S.M."/>
            <person name="Mascher T."/>
            <person name="Medema M.H."/>
            <person name="Devos D.P."/>
            <person name="Kaster A.-K."/>
            <person name="Ovreas L."/>
            <person name="Rohde M."/>
            <person name="Galperin M.Y."/>
            <person name="Jogler C."/>
        </authorList>
    </citation>
    <scope>NUCLEOTIDE SEQUENCE [LARGE SCALE GENOMIC DNA]</scope>
    <source>
        <strain evidence="2 3">CA13</strain>
    </source>
</reference>
<comment type="caution">
    <text evidence="2">The sequence shown here is derived from an EMBL/GenBank/DDBJ whole genome shotgun (WGS) entry which is preliminary data.</text>
</comment>
<evidence type="ECO:0000256" key="1">
    <source>
        <dbReference type="SAM" id="MobiDB-lite"/>
    </source>
</evidence>
<name>A0A5C5ZDC9_9BACT</name>
<organism evidence="2 3">
    <name type="scientific">Novipirellula herctigrandis</name>
    <dbReference type="NCBI Taxonomy" id="2527986"/>
    <lineage>
        <taxon>Bacteria</taxon>
        <taxon>Pseudomonadati</taxon>
        <taxon>Planctomycetota</taxon>
        <taxon>Planctomycetia</taxon>
        <taxon>Pirellulales</taxon>
        <taxon>Pirellulaceae</taxon>
        <taxon>Novipirellula</taxon>
    </lineage>
</organism>
<gene>
    <name evidence="2" type="ORF">CA13_66500</name>
</gene>
<evidence type="ECO:0000313" key="2">
    <source>
        <dbReference type="EMBL" id="TWT85168.1"/>
    </source>
</evidence>
<proteinExistence type="predicted"/>
<evidence type="ECO:0000313" key="3">
    <source>
        <dbReference type="Proteomes" id="UP000315010"/>
    </source>
</evidence>
<protein>
    <submittedName>
        <fullName evidence="2">Uncharacterized protein</fullName>
    </submittedName>
</protein>
<keyword evidence="3" id="KW-1185">Reference proteome</keyword>
<dbReference type="RefSeq" id="WP_146403219.1">
    <property type="nucleotide sequence ID" value="NZ_SJPJ01000001.1"/>
</dbReference>